<organismHost>
    <name type="scientific">Paramecium bursaria</name>
    <dbReference type="NCBI Taxonomy" id="74790"/>
</organismHost>
<dbReference type="Proteomes" id="UP000246715">
    <property type="component" value="Segment"/>
</dbReference>
<proteinExistence type="predicted"/>
<sequence length="120" mass="13508">MSSLLSQRCVRTTIACIRAVPEPTATETPHILGVIFSILKNFPIRNMMMTWRATRPNTQARAMYFLKIAKMGKMLSFDTTLIKLKIWQKMKVLNISPESCFSEISISSGVTKKSTSCTTT</sequence>
<reference evidence="1 2" key="1">
    <citation type="journal article" date="2007" name="Virology">
        <title>Sequence and annotation of the 314-kb MT325 and the 321-kb FR483 viruses that infect Chlorella Pbi.</title>
        <authorList>
            <person name="Fitzgerald L.A."/>
            <person name="Graves M.V."/>
            <person name="Li X."/>
            <person name="Feldblyum T."/>
            <person name="Hartigan J."/>
            <person name="Van Etten J.L."/>
        </authorList>
    </citation>
    <scope>NUCLEOTIDE SEQUENCE [LARGE SCALE GENOMIC DNA]</scope>
    <source>
        <strain evidence="1 2">MT325</strain>
    </source>
</reference>
<name>A7IUR6_PBCVM</name>
<dbReference type="EMBL" id="DQ491001">
    <property type="protein sequence ID" value="ABT14090.1"/>
    <property type="molecule type" value="Genomic_DNA"/>
</dbReference>
<organism evidence="1 2">
    <name type="scientific">Paramecium bursaria Chlorella virus MT325</name>
    <name type="common">PBCV-MT325</name>
    <dbReference type="NCBI Taxonomy" id="346932"/>
    <lineage>
        <taxon>Viruses</taxon>
        <taxon>Varidnaviria</taxon>
        <taxon>Bamfordvirae</taxon>
        <taxon>Nucleocytoviricota</taxon>
        <taxon>Megaviricetes</taxon>
        <taxon>Algavirales</taxon>
        <taxon>Phycodnaviridae</taxon>
        <taxon>Chlorovirus</taxon>
        <taxon>Chlorovirus conductrix</taxon>
        <taxon>Paramecium bursaria Chlorella virus A1</taxon>
    </lineage>
</organism>
<evidence type="ECO:0000313" key="1">
    <source>
        <dbReference type="EMBL" id="ABT14090.1"/>
    </source>
</evidence>
<evidence type="ECO:0000313" key="2">
    <source>
        <dbReference type="Proteomes" id="UP000246715"/>
    </source>
</evidence>
<accession>A7IUR6</accession>
<gene>
    <name evidence="1" type="primary">m536R</name>
    <name evidence="1" type="ORF">MT325_m536R</name>
</gene>
<protein>
    <submittedName>
        <fullName evidence="1">Uncharacterized protein m536R</fullName>
    </submittedName>
</protein>